<protein>
    <submittedName>
        <fullName evidence="2">Uncharacterized protein</fullName>
    </submittedName>
</protein>
<feature type="region of interest" description="Disordered" evidence="1">
    <location>
        <begin position="1"/>
        <end position="22"/>
    </location>
</feature>
<name>A0ABQ2UZJ6_9PSEU</name>
<evidence type="ECO:0000256" key="1">
    <source>
        <dbReference type="SAM" id="MobiDB-lite"/>
    </source>
</evidence>
<dbReference type="EMBL" id="BMRE01000033">
    <property type="protein sequence ID" value="GGU59926.1"/>
    <property type="molecule type" value="Genomic_DNA"/>
</dbReference>
<reference evidence="3" key="1">
    <citation type="journal article" date="2019" name="Int. J. Syst. Evol. Microbiol.">
        <title>The Global Catalogue of Microorganisms (GCM) 10K type strain sequencing project: providing services to taxonomists for standard genome sequencing and annotation.</title>
        <authorList>
            <consortium name="The Broad Institute Genomics Platform"/>
            <consortium name="The Broad Institute Genome Sequencing Center for Infectious Disease"/>
            <person name="Wu L."/>
            <person name="Ma J."/>
        </authorList>
    </citation>
    <scope>NUCLEOTIDE SEQUENCE [LARGE SCALE GENOMIC DNA]</scope>
    <source>
        <strain evidence="3">JCM 3296</strain>
    </source>
</reference>
<evidence type="ECO:0000313" key="3">
    <source>
        <dbReference type="Proteomes" id="UP000649573"/>
    </source>
</evidence>
<gene>
    <name evidence="2" type="ORF">GCM10010178_60120</name>
</gene>
<comment type="caution">
    <text evidence="2">The sequence shown here is derived from an EMBL/GenBank/DDBJ whole genome shotgun (WGS) entry which is preliminary data.</text>
</comment>
<accession>A0ABQ2UZJ6</accession>
<organism evidence="2 3">
    <name type="scientific">Lentzea flava</name>
    <dbReference type="NCBI Taxonomy" id="103732"/>
    <lineage>
        <taxon>Bacteria</taxon>
        <taxon>Bacillati</taxon>
        <taxon>Actinomycetota</taxon>
        <taxon>Actinomycetes</taxon>
        <taxon>Pseudonocardiales</taxon>
        <taxon>Pseudonocardiaceae</taxon>
        <taxon>Lentzea</taxon>
    </lineage>
</organism>
<evidence type="ECO:0000313" key="2">
    <source>
        <dbReference type="EMBL" id="GGU59926.1"/>
    </source>
</evidence>
<keyword evidence="3" id="KW-1185">Reference proteome</keyword>
<sequence>MFRSDSTQASQTLSSATAAPGSSTAATAIAAAAAPTSFLMFVPREVDLVLAVATMPAARDERASVARGAPGLGRPGAPVLMLIYEADVTR</sequence>
<proteinExistence type="predicted"/>
<dbReference type="Proteomes" id="UP000649573">
    <property type="component" value="Unassembled WGS sequence"/>
</dbReference>